<dbReference type="EMBL" id="HBHP01019277">
    <property type="protein sequence ID" value="CAD9767974.1"/>
    <property type="molecule type" value="Transcribed_RNA"/>
</dbReference>
<reference evidence="2" key="1">
    <citation type="submission" date="2021-01" db="EMBL/GenBank/DDBJ databases">
        <authorList>
            <person name="Corre E."/>
            <person name="Pelletier E."/>
            <person name="Niang G."/>
            <person name="Scheremetjew M."/>
            <person name="Finn R."/>
            <person name="Kale V."/>
            <person name="Holt S."/>
            <person name="Cochrane G."/>
            <person name="Meng A."/>
            <person name="Brown T."/>
            <person name="Cohen L."/>
        </authorList>
    </citation>
    <scope>NUCLEOTIDE SEQUENCE</scope>
    <source>
        <strain evidence="2">CCMP622</strain>
    </source>
</reference>
<dbReference type="EMBL" id="HBHP01019276">
    <property type="protein sequence ID" value="CAD9767972.1"/>
    <property type="molecule type" value="Transcribed_RNA"/>
</dbReference>
<proteinExistence type="predicted"/>
<keyword evidence="1" id="KW-0812">Transmembrane</keyword>
<evidence type="ECO:0000256" key="1">
    <source>
        <dbReference type="SAM" id="Phobius"/>
    </source>
</evidence>
<feature type="transmembrane region" description="Helical" evidence="1">
    <location>
        <begin position="221"/>
        <end position="242"/>
    </location>
</feature>
<feature type="transmembrane region" description="Helical" evidence="1">
    <location>
        <begin position="158"/>
        <end position="178"/>
    </location>
</feature>
<dbReference type="GO" id="GO:0016020">
    <property type="term" value="C:membrane"/>
    <property type="evidence" value="ECO:0007669"/>
    <property type="project" value="TreeGrafter"/>
</dbReference>
<feature type="transmembrane region" description="Helical" evidence="1">
    <location>
        <begin position="71"/>
        <end position="94"/>
    </location>
</feature>
<sequence>MGASCCRDFNKEFDSDLTEFVVTPKERDNFCRGPKELGIKRYRALMAWFWTAFTLWVLIERFSKDGWYAMRVFIMLPYWQIIEVCVYFWLALYISDDDDEDEPDQHPVDALGPPRYIGDVNPGGDEGGEIVYAEPAGNDDPFLPIEYRELPECETQCWIHMNIAYTVSFMVMILFWTLIYEGWIPKAEDFFLHGTPFTFVAIDVFFSGVPFRYLHVWLPMYYLFIYFSIAIVYNYCSGDIIYSVMDYRHRPVLLLLPVFIICVLVPVFQTILWAYKRMGLQSTGLGAQ</sequence>
<keyword evidence="1" id="KW-1133">Transmembrane helix</keyword>
<accession>A0A7S2TS50</accession>
<gene>
    <name evidence="2" type="ORF">LSP00402_LOCUS11981</name>
    <name evidence="3" type="ORF">LSP00402_LOCUS11982</name>
</gene>
<dbReference type="PANTHER" id="PTHR12242">
    <property type="entry name" value="OS02G0130600 PROTEIN-RELATED"/>
    <property type="match status" value="1"/>
</dbReference>
<name>A0A7S2TS50_9EUKA</name>
<feature type="transmembrane region" description="Helical" evidence="1">
    <location>
        <begin position="254"/>
        <end position="275"/>
    </location>
</feature>
<protein>
    <recommendedName>
        <fullName evidence="4">Transmembrane protein</fullName>
    </recommendedName>
</protein>
<evidence type="ECO:0008006" key="4">
    <source>
        <dbReference type="Google" id="ProtNLM"/>
    </source>
</evidence>
<feature type="transmembrane region" description="Helical" evidence="1">
    <location>
        <begin position="42"/>
        <end position="59"/>
    </location>
</feature>
<keyword evidence="1" id="KW-0472">Membrane</keyword>
<organism evidence="2">
    <name type="scientific">Lotharella oceanica</name>
    <dbReference type="NCBI Taxonomy" id="641309"/>
    <lineage>
        <taxon>Eukaryota</taxon>
        <taxon>Sar</taxon>
        <taxon>Rhizaria</taxon>
        <taxon>Cercozoa</taxon>
        <taxon>Chlorarachniophyceae</taxon>
        <taxon>Lotharella</taxon>
    </lineage>
</organism>
<dbReference type="AlphaFoldDB" id="A0A7S2TS50"/>
<evidence type="ECO:0000313" key="2">
    <source>
        <dbReference type="EMBL" id="CAD9767972.1"/>
    </source>
</evidence>
<dbReference type="PANTHER" id="PTHR12242:SF1">
    <property type="entry name" value="MYND-TYPE DOMAIN-CONTAINING PROTEIN"/>
    <property type="match status" value="1"/>
</dbReference>
<evidence type="ECO:0000313" key="3">
    <source>
        <dbReference type="EMBL" id="CAD9767974.1"/>
    </source>
</evidence>